<dbReference type="InterPro" id="IPR012547">
    <property type="entry name" value="PDDEXK_9"/>
</dbReference>
<dbReference type="PANTHER" id="PTHR34825">
    <property type="entry name" value="CONSERVED PROTEIN, WITH A WEAK D-GALACTARATE DEHYDRATASE/ALTRONATE HYDROLASE DOMAIN"/>
    <property type="match status" value="1"/>
</dbReference>
<evidence type="ECO:0000313" key="2">
    <source>
        <dbReference type="EMBL" id="EET58695.1"/>
    </source>
</evidence>
<dbReference type="AlphaFoldDB" id="C6LKU7"/>
<protein>
    <recommendedName>
        <fullName evidence="1">AAA-ATPase-like domain-containing protein</fullName>
    </recommendedName>
</protein>
<dbReference type="OrthoDB" id="9766673at2"/>
<feature type="domain" description="AAA-ATPase-like" evidence="1">
    <location>
        <begin position="6"/>
        <end position="237"/>
    </location>
</feature>
<name>C6LKU7_9FIRM</name>
<dbReference type="PANTHER" id="PTHR34825:SF1">
    <property type="entry name" value="AAA-ATPASE-LIKE DOMAIN-CONTAINING PROTEIN"/>
    <property type="match status" value="1"/>
</dbReference>
<evidence type="ECO:0000313" key="3">
    <source>
        <dbReference type="Proteomes" id="UP000005561"/>
    </source>
</evidence>
<dbReference type="STRING" id="168384.SAMN05660368_04227"/>
<gene>
    <name evidence="2" type="ORF">BRYFOR_09294</name>
</gene>
<organism evidence="2 3">
    <name type="scientific">Marvinbryantia formatexigens DSM 14469</name>
    <dbReference type="NCBI Taxonomy" id="478749"/>
    <lineage>
        <taxon>Bacteria</taxon>
        <taxon>Bacillati</taxon>
        <taxon>Bacillota</taxon>
        <taxon>Clostridia</taxon>
        <taxon>Lachnospirales</taxon>
        <taxon>Lachnospiraceae</taxon>
        <taxon>Marvinbryantia</taxon>
    </lineage>
</organism>
<dbReference type="EMBL" id="ACCL02000026">
    <property type="protein sequence ID" value="EET58695.1"/>
    <property type="molecule type" value="Genomic_DNA"/>
</dbReference>
<dbReference type="eggNOG" id="COG4637">
    <property type="taxonomic scope" value="Bacteria"/>
</dbReference>
<dbReference type="InterPro" id="IPR018631">
    <property type="entry name" value="AAA-ATPase-like_dom"/>
</dbReference>
<accession>C6LKU7</accession>
<dbReference type="Proteomes" id="UP000005561">
    <property type="component" value="Unassembled WGS sequence"/>
</dbReference>
<evidence type="ECO:0000259" key="1">
    <source>
        <dbReference type="Pfam" id="PF09820"/>
    </source>
</evidence>
<dbReference type="Pfam" id="PF09820">
    <property type="entry name" value="AAA-ATPase_like"/>
    <property type="match status" value="1"/>
</dbReference>
<keyword evidence="3" id="KW-1185">Reference proteome</keyword>
<comment type="caution">
    <text evidence="2">The sequence shown here is derived from an EMBL/GenBank/DDBJ whole genome shotgun (WGS) entry which is preliminary data.</text>
</comment>
<dbReference type="RefSeq" id="WP_006864046.1">
    <property type="nucleotide sequence ID" value="NZ_ACCL02000026.1"/>
</dbReference>
<sequence length="573" mass="65425">MIKKLPVGVEFFEKFSSGNYYYVDKTMFIAELLQNLGEVNLFTRPRRFGKTLTMDMLKCFFEIGTDGKLFDGLKISQETDLCKEYMGRFPVISITLKSVDGRDFKEACSALRSVIGMEAMRFQFLLESDKLSEKEHEMYLQLIDVGNSQDAVFTMTDAVMLTSLKVLSLLLSKHYGKKVILLIDEYDVPLDKAFQSGYYDEMVTLIRNLFGNALKTNPDLEFAVITGCLRISKESIFTGLNNLNVMTITDEYFNDSFGFTEDEVRELLEYYGREEAIDTMRDWYDGYRFGGVSIYCPWDVIKYTQALRRNRKAFPDNYWANTSGNDMVRRFIDKADQTTRDEIEQLIAGGSIRKTVSQELTYRDLDSSIENLWSVLLMTGYLTVTENISAKEYMLSIPNAEINDLFITQVKEWFKATSRADLSRIEKFCAAFPCGDVKLIGDMLHDYLWGSISVRDTAVRKDMKENFHPEGVPAVYHGMVLGLLQSRSDWLIRSNAELGNGYSDIVICTPDRIGIVIELKYADDGNLGKGCAEALKQIEGRKYAVGLGQRRMDKIIKYGMAFCGKECMVVMAE</sequence>
<proteinExistence type="predicted"/>
<reference evidence="2" key="1">
    <citation type="submission" date="2009-07" db="EMBL/GenBank/DDBJ databases">
        <authorList>
            <person name="Weinstock G."/>
            <person name="Sodergren E."/>
            <person name="Clifton S."/>
            <person name="Fulton L."/>
            <person name="Fulton B."/>
            <person name="Courtney L."/>
            <person name="Fronick C."/>
            <person name="Harrison M."/>
            <person name="Strong C."/>
            <person name="Farmer C."/>
            <person name="Delahaunty K."/>
            <person name="Markovic C."/>
            <person name="Hall O."/>
            <person name="Minx P."/>
            <person name="Tomlinson C."/>
            <person name="Mitreva M."/>
            <person name="Nelson J."/>
            <person name="Hou S."/>
            <person name="Wollam A."/>
            <person name="Pepin K.H."/>
            <person name="Johnson M."/>
            <person name="Bhonagiri V."/>
            <person name="Nash W.E."/>
            <person name="Warren W."/>
            <person name="Chinwalla A."/>
            <person name="Mardis E.R."/>
            <person name="Wilson R.K."/>
        </authorList>
    </citation>
    <scope>NUCLEOTIDE SEQUENCE [LARGE SCALE GENOMIC DNA]</scope>
    <source>
        <strain evidence="2">DSM 14469</strain>
    </source>
</reference>
<dbReference type="Pfam" id="PF08011">
    <property type="entry name" value="PDDEXK_9"/>
    <property type="match status" value="1"/>
</dbReference>